<dbReference type="Proteomes" id="UP000298460">
    <property type="component" value="Unassembled WGS sequence"/>
</dbReference>
<keyword evidence="2" id="KW-0175">Coiled coil</keyword>
<dbReference type="OrthoDB" id="143422at2"/>
<protein>
    <recommendedName>
        <fullName evidence="3">GGDEF domain-containing protein</fullName>
    </recommendedName>
</protein>
<dbReference type="RefSeq" id="WP_135545823.1">
    <property type="nucleotide sequence ID" value="NZ_SPQQ01000002.1"/>
</dbReference>
<dbReference type="InterPro" id="IPR029016">
    <property type="entry name" value="GAF-like_dom_sf"/>
</dbReference>
<dbReference type="AlphaFoldDB" id="A0A4Z0R945"/>
<name>A0A4Z0R945_9FIRM</name>
<dbReference type="PANTHER" id="PTHR33744">
    <property type="entry name" value="CARBOHYDRATE DIACID REGULATOR"/>
    <property type="match status" value="1"/>
</dbReference>
<dbReference type="InterPro" id="IPR041522">
    <property type="entry name" value="CdaR_GGDEF"/>
</dbReference>
<dbReference type="InterPro" id="IPR025736">
    <property type="entry name" value="PucR_C-HTH_dom"/>
</dbReference>
<dbReference type="PROSITE" id="PS50887">
    <property type="entry name" value="GGDEF"/>
    <property type="match status" value="1"/>
</dbReference>
<proteinExistence type="inferred from homology"/>
<dbReference type="Gene3D" id="3.30.450.40">
    <property type="match status" value="1"/>
</dbReference>
<dbReference type="Pfam" id="PF06505">
    <property type="entry name" value="XylR_N"/>
    <property type="match status" value="1"/>
</dbReference>
<dbReference type="InterPro" id="IPR042070">
    <property type="entry name" value="PucR_C-HTH_sf"/>
</dbReference>
<sequence>MKAIDLKIDELLEFRPQEGKFFLKGARSLIFNADAIGTLRKDLIHNLGYERAKGFLLRYGWQLGYNDGESLKDNFNWDSEEESLIAGSVLFTYKGFAKAENDVVTVDRDKKIFLKKGRFVNSFEAEQHLRIFGVSDHPVCWMLSGYASGYGSAFLGEKVYFLETKCEGKGDSVCEFEGRTLSDWGERIVPELPFYEDSSIKEELDDAYKRIQEQNKRLERSLTIHEELYQLVLRGECLSGITETISRISNGDILLFDTNLKLLAHTSGLNITATEEVKYVLKQHFAHILSPHIKPDIKSVNHLLPLEIPVYVNELKFNCFVLPIIAGDHILGFVSALYKGSSEILQESRILLQRAADIYAVEMMRQNQRFDIEHRFRADFIDSLFSQKYSNIESVVAWGERLGHNILAPHYVIAMEIDFDQTNIVSSERKLLKRKEIIEVTNKWLSEQYSSVICVEVKEKIVILIPALTSKDYIRNIAQKMSERLSYLRCNISFGIGSMVTKVEDYYQSYVQACKALKVIKSFNKKDRILFYDDLGSMSLLLDVEVTTSLVEFMNQKLKPILDYDTKNNSDLLTTFEQYLSTENIHKAASVTNLSLSGLKYRLNKLKDFGYNLNSPDELFELQLAVRIYNIVK</sequence>
<dbReference type="InterPro" id="IPR010523">
    <property type="entry name" value="XylR_N"/>
</dbReference>
<accession>A0A4Z0R945</accession>
<evidence type="ECO:0000256" key="2">
    <source>
        <dbReference type="SAM" id="Coils"/>
    </source>
</evidence>
<evidence type="ECO:0000313" key="5">
    <source>
        <dbReference type="Proteomes" id="UP000298460"/>
    </source>
</evidence>
<reference evidence="4 5" key="1">
    <citation type="submission" date="2019-03" db="EMBL/GenBank/DDBJ databases">
        <title>Draft Genome Sequence of Desulfosporosinus fructosivorans Strain 63.6F, Isolated from Marine Sediment in the Baltic Sea.</title>
        <authorList>
            <person name="Hausmann B."/>
            <person name="Vandieken V."/>
            <person name="Pjevac P."/>
            <person name="Schreck K."/>
            <person name="Herbold C.W."/>
            <person name="Loy A."/>
        </authorList>
    </citation>
    <scope>NUCLEOTIDE SEQUENCE [LARGE SCALE GENOMIC DNA]</scope>
    <source>
        <strain evidence="4 5">63.6F</strain>
    </source>
</reference>
<dbReference type="EMBL" id="SPQQ01000002">
    <property type="protein sequence ID" value="TGE39328.1"/>
    <property type="molecule type" value="Genomic_DNA"/>
</dbReference>
<dbReference type="InterPro" id="IPR000160">
    <property type="entry name" value="GGDEF_dom"/>
</dbReference>
<gene>
    <name evidence="4" type="ORF">E4K67_07795</name>
</gene>
<dbReference type="SUPFAM" id="SSF111126">
    <property type="entry name" value="Ligand-binding domain in the NO signalling and Golgi transport"/>
    <property type="match status" value="1"/>
</dbReference>
<dbReference type="SMART" id="SM00989">
    <property type="entry name" value="V4R"/>
    <property type="match status" value="1"/>
</dbReference>
<dbReference type="Pfam" id="PF13556">
    <property type="entry name" value="HTH_30"/>
    <property type="match status" value="1"/>
</dbReference>
<dbReference type="PANTHER" id="PTHR33744:SF1">
    <property type="entry name" value="DNA-BINDING TRANSCRIPTIONAL ACTIVATOR ADER"/>
    <property type="match status" value="1"/>
</dbReference>
<dbReference type="InterPro" id="IPR024096">
    <property type="entry name" value="NO_sig/Golgi_transp_ligand-bd"/>
</dbReference>
<comment type="caution">
    <text evidence="4">The sequence shown here is derived from an EMBL/GenBank/DDBJ whole genome shotgun (WGS) entry which is preliminary data.</text>
</comment>
<evidence type="ECO:0000313" key="4">
    <source>
        <dbReference type="EMBL" id="TGE39328.1"/>
    </source>
</evidence>
<comment type="similarity">
    <text evidence="1">Belongs to the CdaR family.</text>
</comment>
<evidence type="ECO:0000259" key="3">
    <source>
        <dbReference type="PROSITE" id="PS50887"/>
    </source>
</evidence>
<feature type="coiled-coil region" evidence="2">
    <location>
        <begin position="201"/>
        <end position="228"/>
    </location>
</feature>
<dbReference type="Pfam" id="PF17853">
    <property type="entry name" value="GGDEF_2"/>
    <property type="match status" value="1"/>
</dbReference>
<keyword evidence="5" id="KW-1185">Reference proteome</keyword>
<dbReference type="Gene3D" id="1.10.10.2840">
    <property type="entry name" value="PucR C-terminal helix-turn-helix domain"/>
    <property type="match status" value="1"/>
</dbReference>
<feature type="domain" description="GGDEF" evidence="3">
    <location>
        <begin position="410"/>
        <end position="534"/>
    </location>
</feature>
<dbReference type="InterPro" id="IPR004096">
    <property type="entry name" value="V4R"/>
</dbReference>
<dbReference type="Gene3D" id="3.30.1380.20">
    <property type="entry name" value="Trafficking protein particle complex subunit 3"/>
    <property type="match status" value="1"/>
</dbReference>
<evidence type="ECO:0000256" key="1">
    <source>
        <dbReference type="ARBA" id="ARBA00006754"/>
    </source>
</evidence>
<dbReference type="Pfam" id="PF02830">
    <property type="entry name" value="V4R"/>
    <property type="match status" value="1"/>
</dbReference>
<dbReference type="InterPro" id="IPR051448">
    <property type="entry name" value="CdaR-like_regulators"/>
</dbReference>
<organism evidence="4 5">
    <name type="scientific">Desulfosporosinus fructosivorans</name>
    <dbReference type="NCBI Taxonomy" id="2018669"/>
    <lineage>
        <taxon>Bacteria</taxon>
        <taxon>Bacillati</taxon>
        <taxon>Bacillota</taxon>
        <taxon>Clostridia</taxon>
        <taxon>Eubacteriales</taxon>
        <taxon>Desulfitobacteriaceae</taxon>
        <taxon>Desulfosporosinus</taxon>
    </lineage>
</organism>